<name>A0A9W9ZW12_9CNID</name>
<evidence type="ECO:0000256" key="2">
    <source>
        <dbReference type="ARBA" id="ARBA00010904"/>
    </source>
</evidence>
<keyword evidence="3" id="KW-0812">Transmembrane</keyword>
<evidence type="ECO:0000313" key="10">
    <source>
        <dbReference type="Proteomes" id="UP001163046"/>
    </source>
</evidence>
<evidence type="ECO:0000256" key="3">
    <source>
        <dbReference type="ARBA" id="ARBA00022692"/>
    </source>
</evidence>
<accession>A0A9W9ZW12</accession>
<dbReference type="Proteomes" id="UP001163046">
    <property type="component" value="Unassembled WGS sequence"/>
</dbReference>
<dbReference type="EMBL" id="MU825462">
    <property type="protein sequence ID" value="KAJ7388525.1"/>
    <property type="molecule type" value="Genomic_DNA"/>
</dbReference>
<dbReference type="InterPro" id="IPR019166">
    <property type="entry name" value="MIC26/MIC27"/>
</dbReference>
<dbReference type="GO" id="GO:0061617">
    <property type="term" value="C:MICOS complex"/>
    <property type="evidence" value="ECO:0007669"/>
    <property type="project" value="UniProtKB-UniRule"/>
</dbReference>
<keyword evidence="5 7" id="KW-0496">Mitochondrion</keyword>
<evidence type="ECO:0000256" key="7">
    <source>
        <dbReference type="RuleBase" id="RU363021"/>
    </source>
</evidence>
<dbReference type="GO" id="GO:0042407">
    <property type="term" value="P:cristae formation"/>
    <property type="evidence" value="ECO:0007669"/>
    <property type="project" value="InterPro"/>
</dbReference>
<feature type="compositionally biased region" description="Basic and acidic residues" evidence="8">
    <location>
        <begin position="309"/>
        <end position="319"/>
    </location>
</feature>
<protein>
    <recommendedName>
        <fullName evidence="7">MICOS complex subunit</fullName>
    </recommendedName>
</protein>
<sequence length="319" mass="35392">MAVGRVWRSRLLVAISVPVLGVPFLQTVKAGSMKVHPRELEIYDPVEASQDKLNEEEITVLEEKVSVGRRFVWGWTSKVKDGVANLRNTLSSVEDKSLEFVELIRTDRQFQMKVGGITTAVLGGTLLAGRGRRPIRRIFFSSVLGTSAAAICYPKQAVEITQTSYHRLKVFINEQRNKYNQKQAEKAAKEELKTPVEETQISEDQDNPIVEVAKEEDVKSQIEVSDVQEKTTEPAVAAEEKPQSSFWSKVPFLNKFIGGKSSTTGDVSPVQVSEEKGAANTESSKDQVIVQEDSPSEVKAEGDTGQSNPEDKDMYSTRT</sequence>
<keyword evidence="4" id="KW-1133">Transmembrane helix</keyword>
<dbReference type="Pfam" id="PF09769">
    <property type="entry name" value="ApoO"/>
    <property type="match status" value="1"/>
</dbReference>
<comment type="similarity">
    <text evidence="2">Belongs to the apolipoprotein O/MICOS complex subunit Mic27 family.</text>
</comment>
<reference evidence="9" key="1">
    <citation type="submission" date="2023-01" db="EMBL/GenBank/DDBJ databases">
        <title>Genome assembly of the deep-sea coral Lophelia pertusa.</title>
        <authorList>
            <person name="Herrera S."/>
            <person name="Cordes E."/>
        </authorList>
    </citation>
    <scope>NUCLEOTIDE SEQUENCE</scope>
    <source>
        <strain evidence="9">USNM1676648</strain>
        <tissue evidence="9">Polyp</tissue>
    </source>
</reference>
<evidence type="ECO:0000313" key="9">
    <source>
        <dbReference type="EMBL" id="KAJ7388525.1"/>
    </source>
</evidence>
<dbReference type="PANTHER" id="PTHR14564">
    <property type="entry name" value="MICOS COMPLEX SUBUNIT MIC26 / MIC27 FAMILY MEMBER"/>
    <property type="match status" value="1"/>
</dbReference>
<evidence type="ECO:0000256" key="5">
    <source>
        <dbReference type="ARBA" id="ARBA00023128"/>
    </source>
</evidence>
<evidence type="ECO:0000256" key="4">
    <source>
        <dbReference type="ARBA" id="ARBA00022989"/>
    </source>
</evidence>
<dbReference type="InterPro" id="IPR033182">
    <property type="entry name" value="MIC26/MIC27_animal"/>
</dbReference>
<comment type="function">
    <text evidence="7">Component of the MICOS complex, a large protein complex of the mitochondrial inner membrane that plays crucial roles in the maintenance of crista junctions, inner membrane architecture, and formation of contact sites to the outer membrane.</text>
</comment>
<feature type="region of interest" description="Disordered" evidence="8">
    <location>
        <begin position="259"/>
        <end position="319"/>
    </location>
</feature>
<dbReference type="OrthoDB" id="5973346at2759"/>
<proteinExistence type="inferred from homology"/>
<keyword evidence="6" id="KW-0472">Membrane</keyword>
<gene>
    <name evidence="9" type="ORF">OS493_037042</name>
</gene>
<evidence type="ECO:0000256" key="1">
    <source>
        <dbReference type="ARBA" id="ARBA00004325"/>
    </source>
</evidence>
<keyword evidence="10" id="KW-1185">Reference proteome</keyword>
<feature type="region of interest" description="Disordered" evidence="8">
    <location>
        <begin position="220"/>
        <end position="244"/>
    </location>
</feature>
<organism evidence="9 10">
    <name type="scientific">Desmophyllum pertusum</name>
    <dbReference type="NCBI Taxonomy" id="174260"/>
    <lineage>
        <taxon>Eukaryota</taxon>
        <taxon>Metazoa</taxon>
        <taxon>Cnidaria</taxon>
        <taxon>Anthozoa</taxon>
        <taxon>Hexacorallia</taxon>
        <taxon>Scleractinia</taxon>
        <taxon>Caryophylliina</taxon>
        <taxon>Caryophylliidae</taxon>
        <taxon>Desmophyllum</taxon>
    </lineage>
</organism>
<evidence type="ECO:0000256" key="6">
    <source>
        <dbReference type="ARBA" id="ARBA00023136"/>
    </source>
</evidence>
<evidence type="ECO:0000256" key="8">
    <source>
        <dbReference type="SAM" id="MobiDB-lite"/>
    </source>
</evidence>
<feature type="compositionally biased region" description="Basic and acidic residues" evidence="8">
    <location>
        <begin position="227"/>
        <end position="242"/>
    </location>
</feature>
<comment type="subcellular location">
    <subcellularLocation>
        <location evidence="7">Mitochondrion inner membrane</location>
    </subcellularLocation>
    <subcellularLocation>
        <location evidence="1">Mitochondrion membrane</location>
    </subcellularLocation>
</comment>
<comment type="subunit">
    <text evidence="7">Component of the mitochondrial contact site and cristae organizing system (MICOS) complex.</text>
</comment>
<keyword evidence="7" id="KW-0999">Mitochondrion inner membrane</keyword>
<dbReference type="AlphaFoldDB" id="A0A9W9ZW12"/>
<comment type="caution">
    <text evidence="9">The sequence shown here is derived from an EMBL/GenBank/DDBJ whole genome shotgun (WGS) entry which is preliminary data.</text>
</comment>